<dbReference type="InterPro" id="IPR006311">
    <property type="entry name" value="TAT_signal"/>
</dbReference>
<evidence type="ECO:0000259" key="3">
    <source>
        <dbReference type="Pfam" id="PF13458"/>
    </source>
</evidence>
<comment type="similarity">
    <text evidence="1">Belongs to the leucine-binding protein family.</text>
</comment>
<reference evidence="4" key="1">
    <citation type="submission" date="2021-06" db="EMBL/GenBank/DDBJ databases">
        <title>Novel species in genus Arthrobacter.</title>
        <authorList>
            <person name="Zhang G."/>
        </authorList>
    </citation>
    <scope>NUCLEOTIDE SEQUENCE</scope>
    <source>
        <strain evidence="4">Zg-ZUI122</strain>
    </source>
</reference>
<evidence type="ECO:0000256" key="1">
    <source>
        <dbReference type="ARBA" id="ARBA00010062"/>
    </source>
</evidence>
<dbReference type="Gene3D" id="3.40.50.2300">
    <property type="match status" value="2"/>
</dbReference>
<keyword evidence="2" id="KW-0732">Signal</keyword>
<accession>A0A975PC34</accession>
<dbReference type="PROSITE" id="PS51257">
    <property type="entry name" value="PROKAR_LIPOPROTEIN"/>
    <property type="match status" value="1"/>
</dbReference>
<evidence type="ECO:0000313" key="5">
    <source>
        <dbReference type="Proteomes" id="UP000680588"/>
    </source>
</evidence>
<dbReference type="InterPro" id="IPR051010">
    <property type="entry name" value="BCAA_transport"/>
</dbReference>
<dbReference type="PANTHER" id="PTHR30483">
    <property type="entry name" value="LEUCINE-SPECIFIC-BINDING PROTEIN"/>
    <property type="match status" value="1"/>
</dbReference>
<dbReference type="RefSeq" id="WP_207346775.1">
    <property type="nucleotide sequence ID" value="NZ_CP076456.1"/>
</dbReference>
<dbReference type="AlphaFoldDB" id="A0A975PC34"/>
<evidence type="ECO:0000256" key="2">
    <source>
        <dbReference type="ARBA" id="ARBA00022729"/>
    </source>
</evidence>
<keyword evidence="5" id="KW-1185">Reference proteome</keyword>
<organism evidence="4 5">
    <name type="scientific">Arthrobacter sunyaminii</name>
    <dbReference type="NCBI Taxonomy" id="2816859"/>
    <lineage>
        <taxon>Bacteria</taxon>
        <taxon>Bacillati</taxon>
        <taxon>Actinomycetota</taxon>
        <taxon>Actinomycetes</taxon>
        <taxon>Micrococcales</taxon>
        <taxon>Micrococcaceae</taxon>
        <taxon>Arthrobacter</taxon>
    </lineage>
</organism>
<protein>
    <submittedName>
        <fullName evidence="4">ABC transporter substrate-binding protein</fullName>
    </submittedName>
</protein>
<evidence type="ECO:0000313" key="4">
    <source>
        <dbReference type="EMBL" id="QWQ34686.1"/>
    </source>
</evidence>
<dbReference type="PANTHER" id="PTHR30483:SF6">
    <property type="entry name" value="PERIPLASMIC BINDING PROTEIN OF ABC TRANSPORTER FOR NATURAL AMINO ACIDS"/>
    <property type="match status" value="1"/>
</dbReference>
<name>A0A975PC34_9MICC</name>
<dbReference type="PROSITE" id="PS51318">
    <property type="entry name" value="TAT"/>
    <property type="match status" value="1"/>
</dbReference>
<dbReference type="Pfam" id="PF13458">
    <property type="entry name" value="Peripla_BP_6"/>
    <property type="match status" value="1"/>
</dbReference>
<gene>
    <name evidence="4" type="ORF">KG104_08880</name>
</gene>
<feature type="domain" description="Leucine-binding protein" evidence="3">
    <location>
        <begin position="43"/>
        <end position="364"/>
    </location>
</feature>
<dbReference type="InterPro" id="IPR028081">
    <property type="entry name" value="Leu-bd"/>
</dbReference>
<sequence length="409" mass="42192">MNVLPFRGRRGLLVAAAATTTALILSGCGSEAGAGEAGDEPFRILVLGALSAEGALGINASTSVLAAQAGAQVANEDGGILGRDIEVEVADDQGDPTAAVTLVREAINSDTPPDAILNSGPSQVADATLPIINQAGILSFNIGPTETSLDPSVFPLNFDISAGPSHHVAGQANHFEEMGYTSVGVLHGSSSYGESYGNLADEGFADGGMKVVGNEEYDVASLDMTPQLEALRAKNPDVLALDAYGAPLGYILQGLEKLGWDVPVVGNVSVAATGLVNTPPPSGVLGTEQVENLVMEVYRSTVYNPEAEVTNRAVEAMLSIDPIKATLILAYNYDAVMLLKAAAESVGSTDDPEALAAALEDPEVTKTAETAILNEYVFSADEHSPAIAGDEFQFIPPSAVKDGQFHVAK</sequence>
<dbReference type="Proteomes" id="UP000680588">
    <property type="component" value="Chromosome"/>
</dbReference>
<dbReference type="KEGG" id="asun:KG104_08880"/>
<proteinExistence type="inferred from homology"/>
<dbReference type="SUPFAM" id="SSF53822">
    <property type="entry name" value="Periplasmic binding protein-like I"/>
    <property type="match status" value="1"/>
</dbReference>
<dbReference type="EMBL" id="CP076456">
    <property type="protein sequence ID" value="QWQ34686.1"/>
    <property type="molecule type" value="Genomic_DNA"/>
</dbReference>
<dbReference type="InterPro" id="IPR028082">
    <property type="entry name" value="Peripla_BP_I"/>
</dbReference>